<keyword evidence="4" id="KW-0238">DNA-binding</keyword>
<dbReference type="Pfam" id="PF03129">
    <property type="entry name" value="HGTP_anticodon"/>
    <property type="match status" value="1"/>
</dbReference>
<organism evidence="14 15">
    <name type="scientific">Eublepharis macularius</name>
    <name type="common">Leopard gecko</name>
    <name type="synonym">Cyrtodactylus macularius</name>
    <dbReference type="NCBI Taxonomy" id="481883"/>
    <lineage>
        <taxon>Eukaryota</taxon>
        <taxon>Metazoa</taxon>
        <taxon>Chordata</taxon>
        <taxon>Craniata</taxon>
        <taxon>Vertebrata</taxon>
        <taxon>Euteleostomi</taxon>
        <taxon>Lepidosauria</taxon>
        <taxon>Squamata</taxon>
        <taxon>Bifurcata</taxon>
        <taxon>Gekkota</taxon>
        <taxon>Eublepharidae</taxon>
        <taxon>Eublepharinae</taxon>
        <taxon>Eublepharis</taxon>
    </lineage>
</organism>
<evidence type="ECO:0000256" key="12">
    <source>
        <dbReference type="ARBA" id="ARBA00083605"/>
    </source>
</evidence>
<keyword evidence="5" id="KW-0496">Mitochondrion</keyword>
<evidence type="ECO:0000256" key="9">
    <source>
        <dbReference type="ARBA" id="ARBA00068035"/>
    </source>
</evidence>
<dbReference type="CDD" id="cd02426">
    <property type="entry name" value="Pol_gamma_b_Cterm"/>
    <property type="match status" value="1"/>
</dbReference>
<protein>
    <recommendedName>
        <fullName evidence="9">DNA polymerase subunit gamma-2</fullName>
    </recommendedName>
    <alternativeName>
        <fullName evidence="11">Mitochondrial DNA polymerase accessory subunit</fullName>
    </alternativeName>
    <alternativeName>
        <fullName evidence="10">MtPolB</fullName>
    </alternativeName>
    <alternativeName>
        <fullName evidence="12">PolG-beta</fullName>
    </alternativeName>
</protein>
<dbReference type="FunFam" id="3.40.50.800:FF:000014">
    <property type="entry name" value="Putative dna polymerase subunit gamma-2 mitochondrial"/>
    <property type="match status" value="1"/>
</dbReference>
<comment type="subcellular location">
    <subcellularLocation>
        <location evidence="1">Mitochondrion matrix</location>
        <location evidence="1">Mitochondrion nucleoid</location>
    </subcellularLocation>
</comment>
<feature type="domain" description="Anticodon-binding" evidence="13">
    <location>
        <begin position="345"/>
        <end position="430"/>
    </location>
</feature>
<dbReference type="InterPro" id="IPR042064">
    <property type="entry name" value="POLG2_C"/>
</dbReference>
<dbReference type="InterPro" id="IPR045864">
    <property type="entry name" value="aa-tRNA-synth_II/BPL/LPL"/>
</dbReference>
<evidence type="ECO:0000256" key="11">
    <source>
        <dbReference type="ARBA" id="ARBA00080083"/>
    </source>
</evidence>
<dbReference type="GO" id="GO:0042645">
    <property type="term" value="C:mitochondrial nucleoid"/>
    <property type="evidence" value="ECO:0007669"/>
    <property type="project" value="UniProtKB-SubCell"/>
</dbReference>
<evidence type="ECO:0000256" key="8">
    <source>
        <dbReference type="ARBA" id="ARBA00065608"/>
    </source>
</evidence>
<sequence>MLLGGSPRGRCLSFRVGTGAGGSCRLLWAKRFGLCRALKGVGRGWLETPAQKLPRGRFGTGSPSHAAGQPGGVAEALLELCERRRFLRRGPPPQHRTWASHLQGGGPGFGPLGVELRRNLAAEWRRSVVVFRERVFAVEAPVHRPAEAAGAPAGRAALRVLPSEALWEIVESEDFGQQERLGSLKKALEASGVLRDSLLQGALEQYVDCLELANKRLPFGTAQIGVCFHSVRNNEEENCVRTGERTMASLVWYSSARTAGQWLDYWLRQRLQWWRKGRDGRKNAIPHILYVNGNLDYGVLAYLCDCMQLTENTLPRKKAIQREVLKLHPCLTPIKVALDVGRGPTTELRQVCQGLFNELLENGISVWPGYLETMQSSLEQLYSKYDEMSVLFTILVSDATLENGVVQLRSRDTTMKEMMHISRLKDFLIKYISAAKNM</sequence>
<accession>A0AA97JAR2</accession>
<dbReference type="Gene3D" id="3.40.50.800">
    <property type="entry name" value="Anticodon-binding domain"/>
    <property type="match status" value="1"/>
</dbReference>
<evidence type="ECO:0000259" key="13">
    <source>
        <dbReference type="Pfam" id="PF03129"/>
    </source>
</evidence>
<evidence type="ECO:0000256" key="5">
    <source>
        <dbReference type="ARBA" id="ARBA00023128"/>
    </source>
</evidence>
<evidence type="ECO:0000256" key="3">
    <source>
        <dbReference type="ARBA" id="ARBA00022946"/>
    </source>
</evidence>
<comment type="function">
    <text evidence="7">Accessory subunit of DNA polymerase gamma solely responsible for replication of mitochondrial DNA (mtDNA). Acts as an allosteric regulator of the holoenzyme activities. Enhances the polymerase activity and the processivity of POLG by increasing its interactions with the DNA template. Suppresses POLG exonucleolytic proofreading especially toward homopolymeric templates bearing mismatched termini. Binds to single-stranded DNA.</text>
</comment>
<evidence type="ECO:0000256" key="1">
    <source>
        <dbReference type="ARBA" id="ARBA00004436"/>
    </source>
</evidence>
<evidence type="ECO:0000256" key="4">
    <source>
        <dbReference type="ARBA" id="ARBA00023125"/>
    </source>
</evidence>
<dbReference type="PANTHER" id="PTHR10745">
    <property type="entry name" value="GLYCYL-TRNA SYNTHETASE/DNA POLYMERASE SUBUNIT GAMMA-2"/>
    <property type="match status" value="1"/>
</dbReference>
<evidence type="ECO:0000256" key="7">
    <source>
        <dbReference type="ARBA" id="ARBA00058907"/>
    </source>
</evidence>
<keyword evidence="14" id="KW-1185">Reference proteome</keyword>
<dbReference type="GO" id="GO:0006264">
    <property type="term" value="P:mitochondrial DNA replication"/>
    <property type="evidence" value="ECO:0007669"/>
    <property type="project" value="TreeGrafter"/>
</dbReference>
<evidence type="ECO:0000313" key="15">
    <source>
        <dbReference type="RefSeq" id="XP_054833814.1"/>
    </source>
</evidence>
<dbReference type="GeneID" id="129328642"/>
<dbReference type="AlphaFoldDB" id="A0AA97JAR2"/>
<name>A0AA97JAR2_EUBMA</name>
<dbReference type="InterPro" id="IPR036621">
    <property type="entry name" value="Anticodon-bd_dom_sf"/>
</dbReference>
<dbReference type="RefSeq" id="XP_054833814.1">
    <property type="nucleotide sequence ID" value="XM_054977839.1"/>
</dbReference>
<evidence type="ECO:0000256" key="10">
    <source>
        <dbReference type="ARBA" id="ARBA00077312"/>
    </source>
</evidence>
<dbReference type="Proteomes" id="UP001190640">
    <property type="component" value="Chromosome 4"/>
</dbReference>
<reference evidence="15" key="1">
    <citation type="submission" date="2025-08" db="UniProtKB">
        <authorList>
            <consortium name="RefSeq"/>
        </authorList>
    </citation>
    <scope>IDENTIFICATION</scope>
    <source>
        <tissue evidence="15">Blood</tissue>
    </source>
</reference>
<dbReference type="GO" id="GO:0003677">
    <property type="term" value="F:DNA binding"/>
    <property type="evidence" value="ECO:0007669"/>
    <property type="project" value="UniProtKB-KW"/>
</dbReference>
<evidence type="ECO:0000256" key="6">
    <source>
        <dbReference type="ARBA" id="ARBA00023271"/>
    </source>
</evidence>
<dbReference type="SUPFAM" id="SSF52954">
    <property type="entry name" value="Class II aaRS ABD-related"/>
    <property type="match status" value="1"/>
</dbReference>
<proteinExistence type="predicted"/>
<keyword evidence="2" id="KW-0235">DNA replication</keyword>
<dbReference type="CTD" id="11232"/>
<dbReference type="SUPFAM" id="SSF55681">
    <property type="entry name" value="Class II aaRS and biotin synthetases"/>
    <property type="match status" value="1"/>
</dbReference>
<gene>
    <name evidence="15" type="primary">POLG2</name>
</gene>
<keyword evidence="6" id="KW-1135">Mitochondrion nucleoid</keyword>
<dbReference type="InterPro" id="IPR004154">
    <property type="entry name" value="Anticodon-bd"/>
</dbReference>
<dbReference type="Gene3D" id="3.30.930.10">
    <property type="entry name" value="Bira Bifunctional Protein, Domain 2"/>
    <property type="match status" value="2"/>
</dbReference>
<dbReference type="PANTHER" id="PTHR10745:SF8">
    <property type="entry name" value="DNA POLYMERASE SUBUNIT GAMMA-2, MITOCHONDRIAL"/>
    <property type="match status" value="1"/>
</dbReference>
<evidence type="ECO:0000256" key="2">
    <source>
        <dbReference type="ARBA" id="ARBA00022705"/>
    </source>
</evidence>
<keyword evidence="3" id="KW-0809">Transit peptide</keyword>
<dbReference type="InterPro" id="IPR027031">
    <property type="entry name" value="Gly-tRNA_synthase/POLG2"/>
</dbReference>
<comment type="subunit">
    <text evidence="8">Heterotrimer composed of a catalytic subunit and a homodimer of accessory subunits (POLG:POLG2).</text>
</comment>
<evidence type="ECO:0000313" key="14">
    <source>
        <dbReference type="Proteomes" id="UP001190640"/>
    </source>
</evidence>